<comment type="caution">
    <text evidence="2">The sequence shown here is derived from an EMBL/GenBank/DDBJ whole genome shotgun (WGS) entry which is preliminary data.</text>
</comment>
<proteinExistence type="predicted"/>
<feature type="compositionally biased region" description="Polar residues" evidence="1">
    <location>
        <begin position="1"/>
        <end position="10"/>
    </location>
</feature>
<evidence type="ECO:0000313" key="2">
    <source>
        <dbReference type="EMBL" id="NMF60184.1"/>
    </source>
</evidence>
<feature type="compositionally biased region" description="Basic and acidic residues" evidence="1">
    <location>
        <begin position="11"/>
        <end position="23"/>
    </location>
</feature>
<name>A0ABX1LVL6_9CYAN</name>
<sequence length="159" mass="17441">MTRSTEQTSVHSDEINKSHGHTVDSEGLLNNYAIEPEMYTEYGTSLSELTNRVSVVDIFDSEAAAKTAVLEIEQKGLLVSHISIVAKNYKDSQSTMNWENINNEGGLAAVLTRLGISDHAIARFIEAIDNGKFLIIEVGSDREASQVQHVLEKAGHSLQ</sequence>
<accession>A0ABX1LVL6</accession>
<gene>
    <name evidence="2" type="ORF">HC246_19665</name>
</gene>
<evidence type="ECO:0000313" key="3">
    <source>
        <dbReference type="Proteomes" id="UP000738376"/>
    </source>
</evidence>
<reference evidence="2 3" key="1">
    <citation type="submission" date="2020-03" db="EMBL/GenBank/DDBJ databases">
        <title>Draft Genome Sequence of 2-Methylisoborneol Producing Pseudanabaena yagii Strain GIHE-NHR1 Isolated from North Han River in South Korea.</title>
        <authorList>
            <person name="Jeong J."/>
        </authorList>
    </citation>
    <scope>NUCLEOTIDE SEQUENCE [LARGE SCALE GENOMIC DNA]</scope>
    <source>
        <strain evidence="2 3">GIHE-NHR1</strain>
    </source>
</reference>
<dbReference type="Proteomes" id="UP000738376">
    <property type="component" value="Unassembled WGS sequence"/>
</dbReference>
<protein>
    <submittedName>
        <fullName evidence="2">Uncharacterized protein</fullName>
    </submittedName>
</protein>
<dbReference type="RefSeq" id="WP_169364649.1">
    <property type="nucleotide sequence ID" value="NZ_JAAVJL010000002.1"/>
</dbReference>
<dbReference type="EMBL" id="JAAVJL010000002">
    <property type="protein sequence ID" value="NMF60184.1"/>
    <property type="molecule type" value="Genomic_DNA"/>
</dbReference>
<organism evidence="2 3">
    <name type="scientific">Pseudanabaena yagii GIHE-NHR1</name>
    <dbReference type="NCBI Taxonomy" id="2722753"/>
    <lineage>
        <taxon>Bacteria</taxon>
        <taxon>Bacillati</taxon>
        <taxon>Cyanobacteriota</taxon>
        <taxon>Cyanophyceae</taxon>
        <taxon>Pseudanabaenales</taxon>
        <taxon>Pseudanabaenaceae</taxon>
        <taxon>Pseudanabaena</taxon>
        <taxon>Pseudanabaena yagii</taxon>
    </lineage>
</organism>
<keyword evidence="3" id="KW-1185">Reference proteome</keyword>
<evidence type="ECO:0000256" key="1">
    <source>
        <dbReference type="SAM" id="MobiDB-lite"/>
    </source>
</evidence>
<feature type="region of interest" description="Disordered" evidence="1">
    <location>
        <begin position="1"/>
        <end position="23"/>
    </location>
</feature>